<reference evidence="6" key="1">
    <citation type="submission" date="2013-12" db="EMBL/GenBank/DDBJ databases">
        <title>A Varibaculum cambriense genome reconstructed from a premature infant gut community with otherwise low bacterial novelty that shifts toward anaerobic metabolism during the third week of life.</title>
        <authorList>
            <person name="Brown C.T."/>
            <person name="Sharon I."/>
            <person name="Thomas B.C."/>
            <person name="Castelle C.J."/>
            <person name="Morowitz M.J."/>
            <person name="Banfield J.F."/>
        </authorList>
    </citation>
    <scope>NUCLEOTIDE SEQUENCE</scope>
</reference>
<evidence type="ECO:0000313" key="6">
    <source>
        <dbReference type="EMBL" id="ETJ38176.1"/>
    </source>
</evidence>
<evidence type="ECO:0000259" key="5">
    <source>
        <dbReference type="PROSITE" id="PS52040"/>
    </source>
</evidence>
<dbReference type="SUPFAM" id="SSF56719">
    <property type="entry name" value="Type II DNA topoisomerase"/>
    <property type="match status" value="1"/>
</dbReference>
<dbReference type="AlphaFoldDB" id="W1Y6Z5"/>
<dbReference type="Gene3D" id="3.90.199.10">
    <property type="entry name" value="Topoisomerase II, domain 5"/>
    <property type="match status" value="1"/>
</dbReference>
<sequence length="79" mass="8930">PDFPTAAIINGRRGIEEAYRTGRGKVYIRARAEVEVDAKTGRETIIVHEIPYQVNKARLIEKIAELVKEKRVEGISALR</sequence>
<dbReference type="GO" id="GO:0006265">
    <property type="term" value="P:DNA topological change"/>
    <property type="evidence" value="ECO:0007669"/>
    <property type="project" value="InterPro"/>
</dbReference>
<protein>
    <submittedName>
        <fullName evidence="6">DNA gyrase subunit A</fullName>
    </submittedName>
</protein>
<dbReference type="GO" id="GO:0009330">
    <property type="term" value="C:DNA topoisomerase type II (double strand cut, ATP-hydrolyzing) complex"/>
    <property type="evidence" value="ECO:0007669"/>
    <property type="project" value="TreeGrafter"/>
</dbReference>
<dbReference type="Pfam" id="PF00521">
    <property type="entry name" value="DNA_topoisoIV"/>
    <property type="match status" value="1"/>
</dbReference>
<dbReference type="InterPro" id="IPR013758">
    <property type="entry name" value="Topo_IIA_A/C_ab"/>
</dbReference>
<dbReference type="InterPro" id="IPR050220">
    <property type="entry name" value="Type_II_DNA_Topoisomerases"/>
</dbReference>
<evidence type="ECO:0000256" key="3">
    <source>
        <dbReference type="ARBA" id="ARBA00023125"/>
    </source>
</evidence>
<dbReference type="GO" id="GO:0003677">
    <property type="term" value="F:DNA binding"/>
    <property type="evidence" value="ECO:0007669"/>
    <property type="project" value="UniProtKB-KW"/>
</dbReference>
<evidence type="ECO:0000256" key="4">
    <source>
        <dbReference type="ARBA" id="ARBA00023235"/>
    </source>
</evidence>
<feature type="domain" description="Topo IIA-type catalytic" evidence="5">
    <location>
        <begin position="1"/>
        <end position="79"/>
    </location>
</feature>
<keyword evidence="3" id="KW-0238">DNA-binding</keyword>
<organism evidence="6">
    <name type="scientific">human gut metagenome</name>
    <dbReference type="NCBI Taxonomy" id="408170"/>
    <lineage>
        <taxon>unclassified sequences</taxon>
        <taxon>metagenomes</taxon>
        <taxon>organismal metagenomes</taxon>
    </lineage>
</organism>
<dbReference type="GO" id="GO:0005737">
    <property type="term" value="C:cytoplasm"/>
    <property type="evidence" value="ECO:0007669"/>
    <property type="project" value="TreeGrafter"/>
</dbReference>
<dbReference type="PROSITE" id="PS52040">
    <property type="entry name" value="TOPO_IIA"/>
    <property type="match status" value="1"/>
</dbReference>
<dbReference type="InterPro" id="IPR013760">
    <property type="entry name" value="Topo_IIA-like_dom_sf"/>
</dbReference>
<gene>
    <name evidence="6" type="ORF">Q604_UNBC07690G0001</name>
</gene>
<dbReference type="GO" id="GO:0005524">
    <property type="term" value="F:ATP binding"/>
    <property type="evidence" value="ECO:0007669"/>
    <property type="project" value="InterPro"/>
</dbReference>
<dbReference type="InterPro" id="IPR002205">
    <property type="entry name" value="Topo_IIA_dom_A"/>
</dbReference>
<name>W1Y6Z5_9ZZZZ</name>
<dbReference type="PANTHER" id="PTHR43493">
    <property type="entry name" value="DNA GYRASE/TOPOISOMERASE SUBUNIT A"/>
    <property type="match status" value="1"/>
</dbReference>
<comment type="similarity">
    <text evidence="1">Belongs to the type II topoisomerase GyrA/ParC subunit family.</text>
</comment>
<dbReference type="PANTHER" id="PTHR43493:SF5">
    <property type="entry name" value="DNA GYRASE SUBUNIT A, CHLOROPLASTIC_MITOCHONDRIAL"/>
    <property type="match status" value="1"/>
</dbReference>
<feature type="non-terminal residue" evidence="6">
    <location>
        <position position="1"/>
    </location>
</feature>
<proteinExistence type="inferred from homology"/>
<keyword evidence="4" id="KW-0413">Isomerase</keyword>
<dbReference type="Gene3D" id="3.30.1360.40">
    <property type="match status" value="1"/>
</dbReference>
<accession>W1Y6Z5</accession>
<keyword evidence="2" id="KW-0799">Topoisomerase</keyword>
<evidence type="ECO:0000256" key="1">
    <source>
        <dbReference type="ARBA" id="ARBA00008263"/>
    </source>
</evidence>
<dbReference type="GO" id="GO:0003918">
    <property type="term" value="F:DNA topoisomerase type II (double strand cut, ATP-hydrolyzing) activity"/>
    <property type="evidence" value="ECO:0007669"/>
    <property type="project" value="InterPro"/>
</dbReference>
<dbReference type="EMBL" id="AZMM01007690">
    <property type="protein sequence ID" value="ETJ38176.1"/>
    <property type="molecule type" value="Genomic_DNA"/>
</dbReference>
<comment type="caution">
    <text evidence="6">The sequence shown here is derived from an EMBL/GenBank/DDBJ whole genome shotgun (WGS) entry which is preliminary data.</text>
</comment>
<feature type="non-terminal residue" evidence="6">
    <location>
        <position position="79"/>
    </location>
</feature>
<evidence type="ECO:0000256" key="2">
    <source>
        <dbReference type="ARBA" id="ARBA00023029"/>
    </source>
</evidence>